<comment type="similarity">
    <text evidence="1">Belongs to the SecY/SEC61-alpha family.</text>
</comment>
<accession>A0A133V6I0</accession>
<gene>
    <name evidence="3" type="ORF">AKJ45_03755</name>
</gene>
<dbReference type="InterPro" id="IPR023201">
    <property type="entry name" value="SecY_dom_sf"/>
</dbReference>
<dbReference type="Pfam" id="PF00344">
    <property type="entry name" value="SecY"/>
    <property type="match status" value="1"/>
</dbReference>
<dbReference type="EMBL" id="LHXZ01000074">
    <property type="protein sequence ID" value="KXB02037.1"/>
    <property type="molecule type" value="Genomic_DNA"/>
</dbReference>
<feature type="transmembrane region" description="Helical" evidence="2">
    <location>
        <begin position="51"/>
        <end position="75"/>
    </location>
</feature>
<proteinExistence type="inferred from homology"/>
<comment type="caution">
    <text evidence="3">The sequence shown here is derived from an EMBL/GenBank/DDBJ whole genome shotgun (WGS) entry which is preliminary data.</text>
</comment>
<feature type="transmembrane region" description="Helical" evidence="2">
    <location>
        <begin position="25"/>
        <end position="44"/>
    </location>
</feature>
<dbReference type="Gene3D" id="1.10.3370.10">
    <property type="entry name" value="SecY subunit domain"/>
    <property type="match status" value="1"/>
</dbReference>
<evidence type="ECO:0000313" key="4">
    <source>
        <dbReference type="Proteomes" id="UP000070565"/>
    </source>
</evidence>
<keyword evidence="2" id="KW-1133">Transmembrane helix</keyword>
<protein>
    <submittedName>
        <fullName evidence="3">Preprotein translocase subunit SecY</fullName>
    </submittedName>
</protein>
<dbReference type="PANTHER" id="PTHR10906">
    <property type="entry name" value="SECY/SEC61-ALPHA FAMILY MEMBER"/>
    <property type="match status" value="1"/>
</dbReference>
<dbReference type="GO" id="GO:0016020">
    <property type="term" value="C:membrane"/>
    <property type="evidence" value="ECO:0007669"/>
    <property type="project" value="InterPro"/>
</dbReference>
<keyword evidence="4" id="KW-1185">Reference proteome</keyword>
<sequence length="211" mass="23016">VIYAESMRVEIPLAYSRFGGMRGRYPIKFIYASVIPVILSLVLFTNVRILALVTGFPFLGTFSGTAPVGGLYYYLSPPTGISGVLADPIRAVVYMVILMGTCMVFAWLWVQMTNMGPRDVAQQLKRSGMSIPGFRRDTRVIERYLGRYITPVTLLGGATVGALAAGANFLGALSSGTGILLTVSIIYRLYQEIARERVAEMFPAARSLLGE</sequence>
<evidence type="ECO:0000256" key="2">
    <source>
        <dbReference type="SAM" id="Phobius"/>
    </source>
</evidence>
<feature type="transmembrane region" description="Helical" evidence="2">
    <location>
        <begin position="91"/>
        <end position="110"/>
    </location>
</feature>
<dbReference type="AlphaFoldDB" id="A0A133V6I0"/>
<dbReference type="InterPro" id="IPR002208">
    <property type="entry name" value="SecY/SEC61-alpha"/>
</dbReference>
<reference evidence="3 4" key="1">
    <citation type="journal article" date="2016" name="Sci. Rep.">
        <title>Metabolic traits of an uncultured archaeal lineage -MSBL1- from brine pools of the Red Sea.</title>
        <authorList>
            <person name="Mwirichia R."/>
            <person name="Alam I."/>
            <person name="Rashid M."/>
            <person name="Vinu M."/>
            <person name="Ba-Alawi W."/>
            <person name="Anthony Kamau A."/>
            <person name="Kamanda Ngugi D."/>
            <person name="Goker M."/>
            <person name="Klenk H.P."/>
            <person name="Bajic V."/>
            <person name="Stingl U."/>
        </authorList>
    </citation>
    <scope>NUCLEOTIDE SEQUENCE [LARGE SCALE GENOMIC DNA]</scope>
    <source>
        <strain evidence="3">SCGC-AAA261F19</strain>
    </source>
</reference>
<dbReference type="SUPFAM" id="SSF103491">
    <property type="entry name" value="Preprotein translocase SecY subunit"/>
    <property type="match status" value="1"/>
</dbReference>
<feature type="transmembrane region" description="Helical" evidence="2">
    <location>
        <begin position="144"/>
        <end position="163"/>
    </location>
</feature>
<evidence type="ECO:0000256" key="1">
    <source>
        <dbReference type="RuleBase" id="RU004349"/>
    </source>
</evidence>
<dbReference type="GO" id="GO:0015031">
    <property type="term" value="P:protein transport"/>
    <property type="evidence" value="ECO:0007669"/>
    <property type="project" value="InterPro"/>
</dbReference>
<evidence type="ECO:0000313" key="3">
    <source>
        <dbReference type="EMBL" id="KXB02037.1"/>
    </source>
</evidence>
<name>A0A133V6I0_9EURY</name>
<dbReference type="PATRIC" id="fig|1698275.3.peg.819"/>
<organism evidence="3 4">
    <name type="scientific">candidate division MSBL1 archaeon SCGC-AAA261F19</name>
    <dbReference type="NCBI Taxonomy" id="1698275"/>
    <lineage>
        <taxon>Archaea</taxon>
        <taxon>Methanobacteriati</taxon>
        <taxon>Methanobacteriota</taxon>
        <taxon>candidate division MSBL1</taxon>
    </lineage>
</organism>
<keyword evidence="2" id="KW-0472">Membrane</keyword>
<dbReference type="Proteomes" id="UP000070565">
    <property type="component" value="Unassembled WGS sequence"/>
</dbReference>
<feature type="transmembrane region" description="Helical" evidence="2">
    <location>
        <begin position="169"/>
        <end position="190"/>
    </location>
</feature>
<feature type="non-terminal residue" evidence="3">
    <location>
        <position position="1"/>
    </location>
</feature>
<keyword evidence="2" id="KW-0812">Transmembrane</keyword>